<proteinExistence type="predicted"/>
<feature type="compositionally biased region" description="Basic residues" evidence="1">
    <location>
        <begin position="448"/>
        <end position="459"/>
    </location>
</feature>
<dbReference type="Proteomes" id="UP000515161">
    <property type="component" value="Unplaced"/>
</dbReference>
<dbReference type="Gene3D" id="1.10.10.60">
    <property type="entry name" value="Homeodomain-like"/>
    <property type="match status" value="1"/>
</dbReference>
<dbReference type="InterPro" id="IPR004875">
    <property type="entry name" value="DDE_SF_endonuclease_dom"/>
</dbReference>
<dbReference type="GO" id="GO:0005634">
    <property type="term" value="C:nucleus"/>
    <property type="evidence" value="ECO:0007669"/>
    <property type="project" value="TreeGrafter"/>
</dbReference>
<dbReference type="GO" id="GO:0003677">
    <property type="term" value="F:DNA binding"/>
    <property type="evidence" value="ECO:0007669"/>
    <property type="project" value="TreeGrafter"/>
</dbReference>
<evidence type="ECO:0000313" key="3">
    <source>
        <dbReference type="Proteomes" id="UP000515161"/>
    </source>
</evidence>
<organism evidence="3 4">
    <name type="scientific">Gymnodraco acuticeps</name>
    <name type="common">Antarctic dragonfish</name>
    <dbReference type="NCBI Taxonomy" id="8218"/>
    <lineage>
        <taxon>Eukaryota</taxon>
        <taxon>Metazoa</taxon>
        <taxon>Chordata</taxon>
        <taxon>Craniata</taxon>
        <taxon>Vertebrata</taxon>
        <taxon>Euteleostomi</taxon>
        <taxon>Actinopterygii</taxon>
        <taxon>Neopterygii</taxon>
        <taxon>Teleostei</taxon>
        <taxon>Neoteleostei</taxon>
        <taxon>Acanthomorphata</taxon>
        <taxon>Eupercaria</taxon>
        <taxon>Perciformes</taxon>
        <taxon>Notothenioidei</taxon>
        <taxon>Bathydraconidae</taxon>
        <taxon>Gymnodraco</taxon>
    </lineage>
</organism>
<dbReference type="OrthoDB" id="4327074at2759"/>
<name>A0A6P8V5Z9_GYMAC</name>
<dbReference type="PANTHER" id="PTHR19303">
    <property type="entry name" value="TRANSPOSON"/>
    <property type="match status" value="1"/>
</dbReference>
<dbReference type="PANTHER" id="PTHR19303:SF71">
    <property type="entry name" value="ZINC FINGER PHD-TYPE DOMAIN-CONTAINING PROTEIN"/>
    <property type="match status" value="1"/>
</dbReference>
<protein>
    <submittedName>
        <fullName evidence="4">Uncharacterized protein LOC117554777</fullName>
    </submittedName>
</protein>
<feature type="compositionally biased region" description="Basic residues" evidence="1">
    <location>
        <begin position="543"/>
        <end position="566"/>
    </location>
</feature>
<evidence type="ECO:0000256" key="1">
    <source>
        <dbReference type="SAM" id="MobiDB-lite"/>
    </source>
</evidence>
<keyword evidence="3" id="KW-1185">Reference proteome</keyword>
<feature type="compositionally biased region" description="Basic and acidic residues" evidence="1">
    <location>
        <begin position="465"/>
        <end position="494"/>
    </location>
</feature>
<dbReference type="KEGG" id="gacu:117554777"/>
<feature type="compositionally biased region" description="Basic and acidic residues" evidence="1">
    <location>
        <begin position="529"/>
        <end position="542"/>
    </location>
</feature>
<feature type="compositionally biased region" description="Polar residues" evidence="1">
    <location>
        <begin position="413"/>
        <end position="428"/>
    </location>
</feature>
<reference evidence="4" key="1">
    <citation type="submission" date="2025-08" db="UniProtKB">
        <authorList>
            <consortium name="RefSeq"/>
        </authorList>
    </citation>
    <scope>IDENTIFICATION</scope>
</reference>
<accession>A0A6P8V5Z9</accession>
<dbReference type="RefSeq" id="XP_034085181.1">
    <property type="nucleotide sequence ID" value="XM_034229290.1"/>
</dbReference>
<evidence type="ECO:0000259" key="2">
    <source>
        <dbReference type="Pfam" id="PF03184"/>
    </source>
</evidence>
<evidence type="ECO:0000313" key="4">
    <source>
        <dbReference type="RefSeq" id="XP_034085181.1"/>
    </source>
</evidence>
<dbReference type="Pfam" id="PF03184">
    <property type="entry name" value="DDE_1"/>
    <property type="match status" value="1"/>
</dbReference>
<dbReference type="GeneID" id="117554777"/>
<dbReference type="Gene3D" id="3.30.420.10">
    <property type="entry name" value="Ribonuclease H-like superfamily/Ribonuclease H"/>
    <property type="match status" value="1"/>
</dbReference>
<dbReference type="InterPro" id="IPR036397">
    <property type="entry name" value="RNaseH_sf"/>
</dbReference>
<feature type="region of interest" description="Disordered" evidence="1">
    <location>
        <begin position="348"/>
        <end position="429"/>
    </location>
</feature>
<dbReference type="InterPro" id="IPR050863">
    <property type="entry name" value="CenT-Element_Derived"/>
</dbReference>
<dbReference type="InParanoid" id="A0A6P8V5Z9"/>
<feature type="region of interest" description="Disordered" evidence="1">
    <location>
        <begin position="448"/>
        <end position="599"/>
    </location>
</feature>
<gene>
    <name evidence="4" type="primary">LOC117554777</name>
</gene>
<feature type="domain" description="DDE-1" evidence="2">
    <location>
        <begin position="161"/>
        <end position="326"/>
    </location>
</feature>
<sequence>MPRTYKRKTDRVSTPLEELERAVKEVQQGKTIRQVGKEMKICRMTIKRHMDKKKIGEVTKPGYERTAVAKRVFNENMEKELADHIKTLAAMFHGIGVMKCRELAFEFAQRNSIDMPASWTRDEKAGPDWFNAFKMQTPKQVVTEKGKKQVGSVTSAERGELVTVACAVNATGNAVPPMFIFPRVRFKDSLLNGSPAGSIGHCTKSGWMNEDAFLIFLKHFIRHTNCSTDHPVLLILDNHESHISLKSVTIAKENGVIMLTLPPHTSHRLQPLDKTVYGPLKTYYNRAMDGWMRSHPGRTVSIYEVSELVKQAFLSAMSPTNITSGFRATGIYPFNRDIFPEEDYAPSMVTDRANPEDEPSATADLPGEEPSTSAAAHLPGEEPSTSAAAHLPGPSHEPTHVTADPDPGEPPATLTNPEHLSSDKSGSSAHLGYVSPEVILPLPKATERKKKCVRKKVKTRIVTDTPEKMELEKAHKEKEDKKAEQEKKKNEREKKRALKAANQTKTKKKTAVYSSSEESSTTNDEAEDGLEKTHSREKERAEKKKRSGNKKGALKGSKPTKPKKKVLSSSSEESDFPIPLSDTTHYESSDVQSDDDDGDKDLSAGDFVIVKFAGKKSKCYNYVGLVENVEGDEISAKFLKQSYKRSVDGKPIFTFRENDEGVIPRGDVLKKLPTPQKLGGTARREYTFTFPCSIDKWDVQ</sequence>
<dbReference type="AlphaFoldDB" id="A0A6P8V5Z9"/>